<dbReference type="GO" id="GO:0005737">
    <property type="term" value="C:cytoplasm"/>
    <property type="evidence" value="ECO:0007669"/>
    <property type="project" value="TreeGrafter"/>
</dbReference>
<dbReference type="EMBL" id="OC951941">
    <property type="protein sequence ID" value="CAD7664246.1"/>
    <property type="molecule type" value="Genomic_DNA"/>
</dbReference>
<dbReference type="OrthoDB" id="62798at2759"/>
<evidence type="ECO:0000313" key="2">
    <source>
        <dbReference type="EMBL" id="CAD7664246.1"/>
    </source>
</evidence>
<sequence>MGDLNFRIDDMTADEVHDIVLNRRHSGDSFAALLAKDQLLRVRREGRAFSEFSEAVPTFAPTYKFV</sequence>
<dbReference type="InterPro" id="IPR046985">
    <property type="entry name" value="IP5"/>
</dbReference>
<keyword evidence="3" id="KW-1185">Reference proteome</keyword>
<gene>
    <name evidence="2" type="ORF">ONB1V03_LOCUS20804</name>
</gene>
<dbReference type="GO" id="GO:0001726">
    <property type="term" value="C:ruffle"/>
    <property type="evidence" value="ECO:0007669"/>
    <property type="project" value="TreeGrafter"/>
</dbReference>
<evidence type="ECO:0000313" key="3">
    <source>
        <dbReference type="Proteomes" id="UP000728032"/>
    </source>
</evidence>
<protein>
    <recommendedName>
        <fullName evidence="1">Inositol polyphosphate-related phosphatase domain-containing protein</fullName>
    </recommendedName>
</protein>
<dbReference type="InterPro" id="IPR000300">
    <property type="entry name" value="IPPc"/>
</dbReference>
<accession>A0A7R9R0U9</accession>
<dbReference type="GO" id="GO:0005886">
    <property type="term" value="C:plasma membrane"/>
    <property type="evidence" value="ECO:0007669"/>
    <property type="project" value="TreeGrafter"/>
</dbReference>
<organism evidence="2">
    <name type="scientific">Oppiella nova</name>
    <dbReference type="NCBI Taxonomy" id="334625"/>
    <lineage>
        <taxon>Eukaryota</taxon>
        <taxon>Metazoa</taxon>
        <taxon>Ecdysozoa</taxon>
        <taxon>Arthropoda</taxon>
        <taxon>Chelicerata</taxon>
        <taxon>Arachnida</taxon>
        <taxon>Acari</taxon>
        <taxon>Acariformes</taxon>
        <taxon>Sarcoptiformes</taxon>
        <taxon>Oribatida</taxon>
        <taxon>Brachypylina</taxon>
        <taxon>Oppioidea</taxon>
        <taxon>Oppiidae</taxon>
        <taxon>Oppiella</taxon>
    </lineage>
</organism>
<dbReference type="PANTHER" id="PTHR11200:SF275">
    <property type="entry name" value="LD06095P"/>
    <property type="match status" value="1"/>
</dbReference>
<name>A0A7R9R0U9_9ACAR</name>
<feature type="non-terminal residue" evidence="2">
    <location>
        <position position="1"/>
    </location>
</feature>
<reference evidence="2" key="1">
    <citation type="submission" date="2020-11" db="EMBL/GenBank/DDBJ databases">
        <authorList>
            <person name="Tran Van P."/>
        </authorList>
    </citation>
    <scope>NUCLEOTIDE SEQUENCE</scope>
</reference>
<dbReference type="SUPFAM" id="SSF56219">
    <property type="entry name" value="DNase I-like"/>
    <property type="match status" value="1"/>
</dbReference>
<proteinExistence type="predicted"/>
<dbReference type="PANTHER" id="PTHR11200">
    <property type="entry name" value="INOSITOL 5-PHOSPHATASE"/>
    <property type="match status" value="1"/>
</dbReference>
<dbReference type="GO" id="GO:0046856">
    <property type="term" value="P:phosphatidylinositol dephosphorylation"/>
    <property type="evidence" value="ECO:0007669"/>
    <property type="project" value="InterPro"/>
</dbReference>
<dbReference type="InterPro" id="IPR036691">
    <property type="entry name" value="Endo/exonu/phosph_ase_sf"/>
</dbReference>
<dbReference type="EMBL" id="CAJPVJ010037116">
    <property type="protein sequence ID" value="CAG2181383.1"/>
    <property type="molecule type" value="Genomic_DNA"/>
</dbReference>
<feature type="domain" description="Inositol polyphosphate-related phosphatase" evidence="1">
    <location>
        <begin position="1"/>
        <end position="65"/>
    </location>
</feature>
<dbReference type="GO" id="GO:0004439">
    <property type="term" value="F:phosphatidylinositol-4,5-bisphosphate 5-phosphatase activity"/>
    <property type="evidence" value="ECO:0007669"/>
    <property type="project" value="TreeGrafter"/>
</dbReference>
<dbReference type="Gene3D" id="3.60.10.10">
    <property type="entry name" value="Endonuclease/exonuclease/phosphatase"/>
    <property type="match status" value="1"/>
</dbReference>
<dbReference type="Pfam" id="PF22669">
    <property type="entry name" value="Exo_endo_phos2"/>
    <property type="match status" value="1"/>
</dbReference>
<dbReference type="AlphaFoldDB" id="A0A7R9R0U9"/>
<evidence type="ECO:0000259" key="1">
    <source>
        <dbReference type="Pfam" id="PF22669"/>
    </source>
</evidence>
<dbReference type="Proteomes" id="UP000728032">
    <property type="component" value="Unassembled WGS sequence"/>
</dbReference>